<gene>
    <name evidence="2" type="ORF">POM88_005060</name>
</gene>
<keyword evidence="1" id="KW-0378">Hydrolase</keyword>
<dbReference type="GO" id="GO:0030598">
    <property type="term" value="F:rRNA N-glycosylase activity"/>
    <property type="evidence" value="ECO:0007669"/>
    <property type="project" value="UniProtKB-EC"/>
</dbReference>
<dbReference type="GO" id="GO:0090729">
    <property type="term" value="F:toxin activity"/>
    <property type="evidence" value="ECO:0007669"/>
    <property type="project" value="UniProtKB-KW"/>
</dbReference>
<evidence type="ECO:0000313" key="2">
    <source>
        <dbReference type="EMBL" id="KAK1405455.1"/>
    </source>
</evidence>
<dbReference type="Proteomes" id="UP001237642">
    <property type="component" value="Unassembled WGS sequence"/>
</dbReference>
<dbReference type="AlphaFoldDB" id="A0AAD8JJ79"/>
<dbReference type="Pfam" id="PF00161">
    <property type="entry name" value="RIP"/>
    <property type="match status" value="1"/>
</dbReference>
<reference evidence="2" key="2">
    <citation type="submission" date="2023-05" db="EMBL/GenBank/DDBJ databases">
        <authorList>
            <person name="Schelkunov M.I."/>
        </authorList>
    </citation>
    <scope>NUCLEOTIDE SEQUENCE</scope>
    <source>
        <strain evidence="2">Hsosn_3</strain>
        <tissue evidence="2">Leaf</tissue>
    </source>
</reference>
<comment type="similarity">
    <text evidence="1">Belongs to the ribosome-inactivating protein family.</text>
</comment>
<evidence type="ECO:0000256" key="1">
    <source>
        <dbReference type="RuleBase" id="RU004915"/>
    </source>
</evidence>
<name>A0AAD8JJ79_9APIA</name>
<sequence>MSIITRDLTALLHEKSTLSAKSSWFEGFWLHIQNSPLEERSGSTFKIHHWKSDHRASIKAGISFPPELEDVVPMDMKAVWTAHESKWNQDSYLFSYTRQEPSGGPNECWNLSDIYFIGGFGTVVWVDVNEYETLQPDKIAVDGGEENLKVGMELHMFLWYILLLSIPDVLLDAETKNIDMHNAFSELRKKLVEDVLYVVINKTTLEEYMKKLVDFVLVEKVGLRVLRWNKRITIIDPKKSVLFIPIVLGNTLLTLLLRSHDLYLIGFQREAVTYFLLNMDSKRENDCDVDVIFCLKVFCAKNIVKLTDVGYSYEELETLAEMDRSMLRLGPNILRKAVEVLASPDPTMRDLARCLLFFLPSSLVKPLDKDRIADHFEGNREKILKEYLI</sequence>
<keyword evidence="1" id="KW-0652">Protein synthesis inhibitor</keyword>
<dbReference type="InterPro" id="IPR016138">
    <property type="entry name" value="Ribosome_inactivat_prot_sub1"/>
</dbReference>
<comment type="catalytic activity">
    <reaction evidence="1">
        <text>Endohydrolysis of the N-glycosidic bond at one specific adenosine on the 28S rRNA.</text>
        <dbReference type="EC" id="3.2.2.22"/>
    </reaction>
</comment>
<dbReference type="InterPro" id="IPR001574">
    <property type="entry name" value="Ribosome_inactivat_prot"/>
</dbReference>
<organism evidence="2 3">
    <name type="scientific">Heracleum sosnowskyi</name>
    <dbReference type="NCBI Taxonomy" id="360622"/>
    <lineage>
        <taxon>Eukaryota</taxon>
        <taxon>Viridiplantae</taxon>
        <taxon>Streptophyta</taxon>
        <taxon>Embryophyta</taxon>
        <taxon>Tracheophyta</taxon>
        <taxon>Spermatophyta</taxon>
        <taxon>Magnoliopsida</taxon>
        <taxon>eudicotyledons</taxon>
        <taxon>Gunneridae</taxon>
        <taxon>Pentapetalae</taxon>
        <taxon>asterids</taxon>
        <taxon>campanulids</taxon>
        <taxon>Apiales</taxon>
        <taxon>Apiaceae</taxon>
        <taxon>Apioideae</taxon>
        <taxon>apioid superclade</taxon>
        <taxon>Tordylieae</taxon>
        <taxon>Tordyliinae</taxon>
        <taxon>Heracleum</taxon>
    </lineage>
</organism>
<keyword evidence="1" id="KW-0800">Toxin</keyword>
<dbReference type="EC" id="3.2.2.22" evidence="1"/>
<proteinExistence type="inferred from homology"/>
<keyword evidence="3" id="KW-1185">Reference proteome</keyword>
<dbReference type="SUPFAM" id="SSF56371">
    <property type="entry name" value="Ribosome inactivating proteins (RIP)"/>
    <property type="match status" value="1"/>
</dbReference>
<protein>
    <recommendedName>
        <fullName evidence="1">rRNA N-glycosylase</fullName>
        <ecNumber evidence="1">3.2.2.22</ecNumber>
    </recommendedName>
</protein>
<evidence type="ECO:0000313" key="3">
    <source>
        <dbReference type="Proteomes" id="UP001237642"/>
    </source>
</evidence>
<dbReference type="GO" id="GO:0006952">
    <property type="term" value="P:defense response"/>
    <property type="evidence" value="ECO:0007669"/>
    <property type="project" value="UniProtKB-KW"/>
</dbReference>
<keyword evidence="1" id="KW-0611">Plant defense</keyword>
<comment type="caution">
    <text evidence="2">The sequence shown here is derived from an EMBL/GenBank/DDBJ whole genome shotgun (WGS) entry which is preliminary data.</text>
</comment>
<dbReference type="EMBL" id="JAUIZM010000001">
    <property type="protein sequence ID" value="KAK1405455.1"/>
    <property type="molecule type" value="Genomic_DNA"/>
</dbReference>
<reference evidence="2" key="1">
    <citation type="submission" date="2023-02" db="EMBL/GenBank/DDBJ databases">
        <title>Genome of toxic invasive species Heracleum sosnowskyi carries increased number of genes despite the absence of recent whole-genome duplications.</title>
        <authorList>
            <person name="Schelkunov M."/>
            <person name="Shtratnikova V."/>
            <person name="Makarenko M."/>
            <person name="Klepikova A."/>
            <person name="Omelchenko D."/>
            <person name="Novikova G."/>
            <person name="Obukhova E."/>
            <person name="Bogdanov V."/>
            <person name="Penin A."/>
            <person name="Logacheva M."/>
        </authorList>
    </citation>
    <scope>NUCLEOTIDE SEQUENCE</scope>
    <source>
        <strain evidence="2">Hsosn_3</strain>
        <tissue evidence="2">Leaf</tissue>
    </source>
</reference>
<dbReference type="GO" id="GO:0017148">
    <property type="term" value="P:negative regulation of translation"/>
    <property type="evidence" value="ECO:0007669"/>
    <property type="project" value="UniProtKB-KW"/>
</dbReference>
<dbReference type="InterPro" id="IPR036041">
    <property type="entry name" value="Ribosome-inact_prot_sf"/>
</dbReference>
<accession>A0AAD8JJ79</accession>
<dbReference type="Gene3D" id="3.40.420.10">
    <property type="entry name" value="Ricin (A subunit), domain 1"/>
    <property type="match status" value="1"/>
</dbReference>